<evidence type="ECO:0000313" key="2">
    <source>
        <dbReference type="EMBL" id="CAD6254515.1"/>
    </source>
</evidence>
<gene>
    <name evidence="2" type="ORF">NCGR_LOCUS38118</name>
</gene>
<dbReference type="InterPro" id="IPR047259">
    <property type="entry name" value="QUIRKY-like"/>
</dbReference>
<organism evidence="2 3">
    <name type="scientific">Miscanthus lutarioriparius</name>
    <dbReference type="NCBI Taxonomy" id="422564"/>
    <lineage>
        <taxon>Eukaryota</taxon>
        <taxon>Viridiplantae</taxon>
        <taxon>Streptophyta</taxon>
        <taxon>Embryophyta</taxon>
        <taxon>Tracheophyta</taxon>
        <taxon>Spermatophyta</taxon>
        <taxon>Magnoliopsida</taxon>
        <taxon>Liliopsida</taxon>
        <taxon>Poales</taxon>
        <taxon>Poaceae</taxon>
        <taxon>PACMAD clade</taxon>
        <taxon>Panicoideae</taxon>
        <taxon>Andropogonodae</taxon>
        <taxon>Andropogoneae</taxon>
        <taxon>Saccharinae</taxon>
        <taxon>Miscanthus</taxon>
    </lineage>
</organism>
<keyword evidence="3" id="KW-1185">Reference proteome</keyword>
<dbReference type="SUPFAM" id="SSF49562">
    <property type="entry name" value="C2 domain (Calcium/lipid-binding domain, CaLB)"/>
    <property type="match status" value="1"/>
</dbReference>
<proteinExistence type="predicted"/>
<dbReference type="PROSITE" id="PS50004">
    <property type="entry name" value="C2"/>
    <property type="match status" value="1"/>
</dbReference>
<dbReference type="InterPro" id="IPR035892">
    <property type="entry name" value="C2_domain_sf"/>
</dbReference>
<dbReference type="OrthoDB" id="5978493at2759"/>
<dbReference type="AlphaFoldDB" id="A0A811QEH2"/>
<reference evidence="2" key="1">
    <citation type="submission" date="2020-10" db="EMBL/GenBank/DDBJ databases">
        <authorList>
            <person name="Han B."/>
            <person name="Lu T."/>
            <person name="Zhao Q."/>
            <person name="Huang X."/>
            <person name="Zhao Y."/>
        </authorList>
    </citation>
    <scope>NUCLEOTIDE SEQUENCE</scope>
</reference>
<dbReference type="PANTHER" id="PTHR31425">
    <property type="entry name" value="PHOSPHORIBOSYLANTHRANILATE TRANSFERASE ISOFORM 1"/>
    <property type="match status" value="1"/>
</dbReference>
<comment type="caution">
    <text evidence="2">The sequence shown here is derived from an EMBL/GenBank/DDBJ whole genome shotgun (WGS) entry which is preliminary data.</text>
</comment>
<sequence length="224" mass="23723">MKLVVEVVGALDLPARHGRVTPFVQIAFGSQRHATGVRPGEANPTWNETVVFVVDAISGRLSDRSIDVGVYHRRSSGRKSCLGRVRLFGAAVAPFAQEAVLLRCPLDKPSFFAPARGEVALRLYLAPYGASATPTAAATAGNAYSTTYATTYNDTASMAGGPETVVGGASTHSSPAMVIKKKKKRKETVQEPPVHVFNAILTQSSTGSLIFPPPLLDNPVHDLA</sequence>
<dbReference type="PANTHER" id="PTHR31425:SF52">
    <property type="entry name" value="MULTIPLE C2 DOMAIN AND TRANSMEMBRANE REGION PROTEIN 7"/>
    <property type="match status" value="1"/>
</dbReference>
<dbReference type="InterPro" id="IPR000008">
    <property type="entry name" value="C2_dom"/>
</dbReference>
<evidence type="ECO:0000313" key="3">
    <source>
        <dbReference type="Proteomes" id="UP000604825"/>
    </source>
</evidence>
<feature type="domain" description="C2" evidence="1">
    <location>
        <begin position="1"/>
        <end position="105"/>
    </location>
</feature>
<dbReference type="SMART" id="SM00239">
    <property type="entry name" value="C2"/>
    <property type="match status" value="1"/>
</dbReference>
<evidence type="ECO:0000259" key="1">
    <source>
        <dbReference type="PROSITE" id="PS50004"/>
    </source>
</evidence>
<protein>
    <recommendedName>
        <fullName evidence="1">C2 domain-containing protein</fullName>
    </recommendedName>
</protein>
<name>A0A811QEH2_9POAL</name>
<dbReference type="Pfam" id="PF00168">
    <property type="entry name" value="C2"/>
    <property type="match status" value="1"/>
</dbReference>
<dbReference type="Gene3D" id="2.60.40.150">
    <property type="entry name" value="C2 domain"/>
    <property type="match status" value="1"/>
</dbReference>
<dbReference type="Proteomes" id="UP000604825">
    <property type="component" value="Unassembled WGS sequence"/>
</dbReference>
<accession>A0A811QEH2</accession>
<dbReference type="EMBL" id="CAJGYO010000009">
    <property type="protein sequence ID" value="CAD6254515.1"/>
    <property type="molecule type" value="Genomic_DNA"/>
</dbReference>